<dbReference type="SUPFAM" id="SSF56784">
    <property type="entry name" value="HAD-like"/>
    <property type="match status" value="1"/>
</dbReference>
<keyword evidence="4" id="KW-1185">Reference proteome</keyword>
<feature type="domain" description="Smf/DprA SLOG" evidence="2">
    <location>
        <begin position="251"/>
        <end position="429"/>
    </location>
</feature>
<dbReference type="EMBL" id="QYUJ01000004">
    <property type="protein sequence ID" value="RJF75609.1"/>
    <property type="molecule type" value="Genomic_DNA"/>
</dbReference>
<proteinExistence type="inferred from homology"/>
<dbReference type="Pfam" id="PF02481">
    <property type="entry name" value="DNA_processg_A"/>
    <property type="match status" value="1"/>
</dbReference>
<dbReference type="InterPro" id="IPR006439">
    <property type="entry name" value="HAD-SF_hydro_IA"/>
</dbReference>
<dbReference type="InterPro" id="IPR003488">
    <property type="entry name" value="DprA"/>
</dbReference>
<dbReference type="PANTHER" id="PTHR43022:SF1">
    <property type="entry name" value="PROTEIN SMF"/>
    <property type="match status" value="1"/>
</dbReference>
<evidence type="ECO:0000259" key="2">
    <source>
        <dbReference type="Pfam" id="PF02481"/>
    </source>
</evidence>
<sequence length="489" mass="52971">MSVDTSPLPLQPVRAVIFDLDDTLLASGHLESFRLNRNQRGLEDALPGLSAPSGLHEQLRRLSQRVPLGIVTTSPRWYAERILAHLYPDIRWQAVVTYVDVQRRKPDPQGLLLAVSQMKLEPSSEVAYVGDQETDLEAARRGGLLPVNAAWCVNVGQNQELSLHHPAELACLQPVRAAVSAACERLLTLLQLPGVGRTTALNTMNEAGLGLGDLPQDPRITKALQQPGAWEKASETAQQILTASTALDVHLMCPADPEYPPALLGMGKEQPALLYVQGRLSALPGLAVIGTREPTRHGLEVTRRITNHFAPDHSIVSGLALGVDSMAHQAALQAGGHTVAVLGHGHGHTFPRQNAALAAEILESGGALVSEYPPHTPVLPHYFVERDRIQAGLADATIMVQTDVQGGSWHAARKALAYGRPLGYPVPTERDTAHEEEKIQGILLLEQGTPAQKVAQLKCREADLQRVFRISGREDYAAFSRLLANRGIL</sequence>
<dbReference type="CDD" id="cd01427">
    <property type="entry name" value="HAD_like"/>
    <property type="match status" value="1"/>
</dbReference>
<gene>
    <name evidence="3" type="ORF">D3875_00740</name>
</gene>
<dbReference type="GO" id="GO:0009294">
    <property type="term" value="P:DNA-mediated transformation"/>
    <property type="evidence" value="ECO:0007669"/>
    <property type="project" value="InterPro"/>
</dbReference>
<protein>
    <submittedName>
        <fullName evidence="3">HAD family hydrolase</fullName>
    </submittedName>
</protein>
<dbReference type="PANTHER" id="PTHR43022">
    <property type="entry name" value="PROTEIN SMF"/>
    <property type="match status" value="1"/>
</dbReference>
<dbReference type="Gene3D" id="3.40.50.1000">
    <property type="entry name" value="HAD superfamily/HAD-like"/>
    <property type="match status" value="1"/>
</dbReference>
<dbReference type="OrthoDB" id="9785707at2"/>
<dbReference type="Pfam" id="PF13419">
    <property type="entry name" value="HAD_2"/>
    <property type="match status" value="1"/>
</dbReference>
<dbReference type="Proteomes" id="UP000286287">
    <property type="component" value="Unassembled WGS sequence"/>
</dbReference>
<dbReference type="Gene3D" id="3.40.50.450">
    <property type="match status" value="1"/>
</dbReference>
<reference evidence="3 4" key="1">
    <citation type="submission" date="2018-09" db="EMBL/GenBank/DDBJ databases">
        <authorList>
            <person name="Zhu H."/>
        </authorList>
    </citation>
    <scope>NUCLEOTIDE SEQUENCE [LARGE SCALE GENOMIC DNA]</scope>
    <source>
        <strain evidence="3 4">K2S05-167</strain>
    </source>
</reference>
<evidence type="ECO:0000313" key="3">
    <source>
        <dbReference type="EMBL" id="RJF75609.1"/>
    </source>
</evidence>
<keyword evidence="3" id="KW-0378">Hydrolase</keyword>
<dbReference type="InterPro" id="IPR041492">
    <property type="entry name" value="HAD_2"/>
</dbReference>
<dbReference type="SUPFAM" id="SSF102405">
    <property type="entry name" value="MCP/YpsA-like"/>
    <property type="match status" value="1"/>
</dbReference>
<dbReference type="GO" id="GO:0016787">
    <property type="term" value="F:hydrolase activity"/>
    <property type="evidence" value="ECO:0007669"/>
    <property type="project" value="UniProtKB-KW"/>
</dbReference>
<dbReference type="InterPro" id="IPR036412">
    <property type="entry name" value="HAD-like_sf"/>
</dbReference>
<evidence type="ECO:0000256" key="1">
    <source>
        <dbReference type="ARBA" id="ARBA00006525"/>
    </source>
</evidence>
<comment type="caution">
    <text evidence="3">The sequence shown here is derived from an EMBL/GenBank/DDBJ whole genome shotgun (WGS) entry which is preliminary data.</text>
</comment>
<organism evidence="3 4">
    <name type="scientific">Deinococcus cavernae</name>
    <dbReference type="NCBI Taxonomy" id="2320857"/>
    <lineage>
        <taxon>Bacteria</taxon>
        <taxon>Thermotogati</taxon>
        <taxon>Deinococcota</taxon>
        <taxon>Deinococci</taxon>
        <taxon>Deinococcales</taxon>
        <taxon>Deinococcaceae</taxon>
        <taxon>Deinococcus</taxon>
    </lineage>
</organism>
<comment type="similarity">
    <text evidence="1">Belongs to the DprA/Smf family.</text>
</comment>
<dbReference type="InterPro" id="IPR023214">
    <property type="entry name" value="HAD_sf"/>
</dbReference>
<name>A0A418VHJ3_9DEIO</name>
<accession>A0A418VHJ3</accession>
<evidence type="ECO:0000313" key="4">
    <source>
        <dbReference type="Proteomes" id="UP000286287"/>
    </source>
</evidence>
<dbReference type="NCBIfam" id="TIGR01549">
    <property type="entry name" value="HAD-SF-IA-v1"/>
    <property type="match status" value="1"/>
</dbReference>
<dbReference type="RefSeq" id="WP_119760095.1">
    <property type="nucleotide sequence ID" value="NZ_QYUJ01000004.1"/>
</dbReference>
<dbReference type="InterPro" id="IPR057666">
    <property type="entry name" value="DrpA_SLOG"/>
</dbReference>
<dbReference type="AlphaFoldDB" id="A0A418VHJ3"/>